<dbReference type="PANTHER" id="PTHR14519:SF8">
    <property type="entry name" value="VITAMIN K EPOXIDE REDUCTASE COMPLEX SUBUNIT 1"/>
    <property type="match status" value="1"/>
</dbReference>
<feature type="transmembrane region" description="Helical" evidence="12">
    <location>
        <begin position="106"/>
        <end position="124"/>
    </location>
</feature>
<dbReference type="GO" id="GO:0005789">
    <property type="term" value="C:endoplasmic reticulum membrane"/>
    <property type="evidence" value="ECO:0007669"/>
    <property type="project" value="UniProtKB-SubCell"/>
</dbReference>
<keyword evidence="11" id="KW-0676">Redox-active center</keyword>
<evidence type="ECO:0000256" key="3">
    <source>
        <dbReference type="ARBA" id="ARBA00012278"/>
    </source>
</evidence>
<evidence type="ECO:0000256" key="10">
    <source>
        <dbReference type="ARBA" id="ARBA00023157"/>
    </source>
</evidence>
<feature type="transmembrane region" description="Helical" evidence="12">
    <location>
        <begin position="75"/>
        <end position="94"/>
    </location>
</feature>
<dbReference type="Pfam" id="PF07884">
    <property type="entry name" value="VKOR"/>
    <property type="match status" value="1"/>
</dbReference>
<dbReference type="SMART" id="SM00756">
    <property type="entry name" value="VKc"/>
    <property type="match status" value="1"/>
</dbReference>
<dbReference type="GO" id="GO:0048038">
    <property type="term" value="F:quinone binding"/>
    <property type="evidence" value="ECO:0007669"/>
    <property type="project" value="UniProtKB-KW"/>
</dbReference>
<dbReference type="GO" id="GO:0047057">
    <property type="term" value="F:vitamin-K-epoxide reductase (warfarin-sensitive) activity"/>
    <property type="evidence" value="ECO:0007669"/>
    <property type="project" value="UniProtKB-EC"/>
</dbReference>
<evidence type="ECO:0000313" key="14">
    <source>
        <dbReference type="EMBL" id="MBY28925.1"/>
    </source>
</evidence>
<keyword evidence="6" id="KW-0256">Endoplasmic reticulum</keyword>
<reference evidence="14" key="1">
    <citation type="submission" date="2018-04" db="EMBL/GenBank/DDBJ databases">
        <title>Transcriptome of Schizaphis graminum biotype I.</title>
        <authorList>
            <person name="Scully E.D."/>
            <person name="Geib S.M."/>
            <person name="Palmer N.A."/>
            <person name="Koch K."/>
            <person name="Bradshaw J."/>
            <person name="Heng-Moss T."/>
            <person name="Sarath G."/>
        </authorList>
    </citation>
    <scope>NUCLEOTIDE SEQUENCE</scope>
</reference>
<keyword evidence="8" id="KW-0560">Oxidoreductase</keyword>
<dbReference type="EC" id="1.17.4.4" evidence="3"/>
<sequence length="168" mass="18942">MVQLGTINMIIKAYALIGFCVSAYALYVEISLENDPDFEPLCDLRKYVKCSPAFISPYAKGFGIVRYIFGENSAFNVPNGLTGMLFYILSFMLSCSDRHKIVNVHYYLAIMSNVSTFYLASVLAFIVRELCLVCLTTYFINAISLLCVSSKRRQLLSLSTDHKFCKSD</sequence>
<dbReference type="InterPro" id="IPR038354">
    <property type="entry name" value="VKOR_sf"/>
</dbReference>
<dbReference type="Gene3D" id="1.20.1440.130">
    <property type="entry name" value="VKOR domain"/>
    <property type="match status" value="1"/>
</dbReference>
<keyword evidence="4 12" id="KW-0812">Transmembrane</keyword>
<evidence type="ECO:0000256" key="12">
    <source>
        <dbReference type="SAM" id="Phobius"/>
    </source>
</evidence>
<keyword evidence="5" id="KW-0874">Quinone</keyword>
<evidence type="ECO:0000256" key="2">
    <source>
        <dbReference type="ARBA" id="ARBA00006214"/>
    </source>
</evidence>
<dbReference type="CDD" id="cd12917">
    <property type="entry name" value="VKOR_euk"/>
    <property type="match status" value="1"/>
</dbReference>
<evidence type="ECO:0000256" key="7">
    <source>
        <dbReference type="ARBA" id="ARBA00022989"/>
    </source>
</evidence>
<evidence type="ECO:0000256" key="11">
    <source>
        <dbReference type="ARBA" id="ARBA00023284"/>
    </source>
</evidence>
<evidence type="ECO:0000256" key="8">
    <source>
        <dbReference type="ARBA" id="ARBA00023002"/>
    </source>
</evidence>
<keyword evidence="7 12" id="KW-1133">Transmembrane helix</keyword>
<dbReference type="AlphaFoldDB" id="A0A2S2PHM7"/>
<dbReference type="InterPro" id="IPR042406">
    <property type="entry name" value="VKORC1/VKORC1L1"/>
</dbReference>
<protein>
    <recommendedName>
        <fullName evidence="3">vitamin-K-epoxide reductase (warfarin-sensitive)</fullName>
        <ecNumber evidence="3">1.17.4.4</ecNumber>
    </recommendedName>
</protein>
<organism evidence="14">
    <name type="scientific">Schizaphis graminum</name>
    <name type="common">Green bug aphid</name>
    <dbReference type="NCBI Taxonomy" id="13262"/>
    <lineage>
        <taxon>Eukaryota</taxon>
        <taxon>Metazoa</taxon>
        <taxon>Ecdysozoa</taxon>
        <taxon>Arthropoda</taxon>
        <taxon>Hexapoda</taxon>
        <taxon>Insecta</taxon>
        <taxon>Pterygota</taxon>
        <taxon>Neoptera</taxon>
        <taxon>Paraneoptera</taxon>
        <taxon>Hemiptera</taxon>
        <taxon>Sternorrhyncha</taxon>
        <taxon>Aphidomorpha</taxon>
        <taxon>Aphidoidea</taxon>
        <taxon>Aphididae</taxon>
        <taxon>Aphidini</taxon>
        <taxon>Schizaphis</taxon>
    </lineage>
</organism>
<evidence type="ECO:0000256" key="1">
    <source>
        <dbReference type="ARBA" id="ARBA00004477"/>
    </source>
</evidence>
<comment type="similarity">
    <text evidence="2">Belongs to the VKOR family.</text>
</comment>
<dbReference type="EMBL" id="GGMR01016306">
    <property type="protein sequence ID" value="MBY28925.1"/>
    <property type="molecule type" value="Transcribed_RNA"/>
</dbReference>
<feature type="transmembrane region" description="Helical" evidence="12">
    <location>
        <begin position="7"/>
        <end position="27"/>
    </location>
</feature>
<gene>
    <name evidence="14" type="primary">Vkorc1l1</name>
    <name evidence="14" type="ORF">g.44040</name>
</gene>
<evidence type="ECO:0000256" key="6">
    <source>
        <dbReference type="ARBA" id="ARBA00022824"/>
    </source>
</evidence>
<evidence type="ECO:0000256" key="9">
    <source>
        <dbReference type="ARBA" id="ARBA00023136"/>
    </source>
</evidence>
<name>A0A2S2PHM7_SCHGA</name>
<dbReference type="InterPro" id="IPR012932">
    <property type="entry name" value="VKOR"/>
</dbReference>
<comment type="subcellular location">
    <subcellularLocation>
        <location evidence="1">Endoplasmic reticulum membrane</location>
        <topology evidence="1">Multi-pass membrane protein</topology>
    </subcellularLocation>
</comment>
<accession>A0A2S2PHM7</accession>
<feature type="transmembrane region" description="Helical" evidence="12">
    <location>
        <begin position="130"/>
        <end position="148"/>
    </location>
</feature>
<evidence type="ECO:0000256" key="4">
    <source>
        <dbReference type="ARBA" id="ARBA00022692"/>
    </source>
</evidence>
<keyword evidence="10" id="KW-1015">Disulfide bond</keyword>
<keyword evidence="9 12" id="KW-0472">Membrane</keyword>
<dbReference type="GO" id="GO:0042373">
    <property type="term" value="P:vitamin K metabolic process"/>
    <property type="evidence" value="ECO:0007669"/>
    <property type="project" value="InterPro"/>
</dbReference>
<dbReference type="PANTHER" id="PTHR14519">
    <property type="entry name" value="VITAMIN K EPOXIDE REDUCTASE COMPLEX, SUBUNIT 1"/>
    <property type="match status" value="1"/>
</dbReference>
<evidence type="ECO:0000259" key="13">
    <source>
        <dbReference type="SMART" id="SM00756"/>
    </source>
</evidence>
<evidence type="ECO:0000256" key="5">
    <source>
        <dbReference type="ARBA" id="ARBA00022719"/>
    </source>
</evidence>
<feature type="domain" description="Vitamin K epoxide reductase" evidence="13">
    <location>
        <begin position="4"/>
        <end position="152"/>
    </location>
</feature>
<proteinExistence type="inferred from homology"/>